<keyword evidence="2 6" id="KW-0698">rRNA processing</keyword>
<organism evidence="7 8">
    <name type="scientific">Lishizhenia tianjinensis</name>
    <dbReference type="NCBI Taxonomy" id="477690"/>
    <lineage>
        <taxon>Bacteria</taxon>
        <taxon>Pseudomonadati</taxon>
        <taxon>Bacteroidota</taxon>
        <taxon>Flavobacteriia</taxon>
        <taxon>Flavobacteriales</taxon>
        <taxon>Crocinitomicaceae</taxon>
        <taxon>Lishizhenia</taxon>
    </lineage>
</organism>
<keyword evidence="3 6" id="KW-0489">Methyltransferase</keyword>
<protein>
    <recommendedName>
        <fullName evidence="6">Ribosomal RNA large subunit methyltransferase F</fullName>
        <ecNumber evidence="6">2.1.1.181</ecNumber>
    </recommendedName>
    <alternativeName>
        <fullName evidence="6">23S rRNA mA1618 methyltransferase</fullName>
    </alternativeName>
    <alternativeName>
        <fullName evidence="6">rRNA adenine N-6-methyltransferase</fullName>
    </alternativeName>
</protein>
<evidence type="ECO:0000313" key="7">
    <source>
        <dbReference type="EMBL" id="SFT90535.1"/>
    </source>
</evidence>
<dbReference type="GO" id="GO:0052907">
    <property type="term" value="F:23S rRNA (adenine(1618)-N(6))-methyltransferase activity"/>
    <property type="evidence" value="ECO:0007669"/>
    <property type="project" value="UniProtKB-EC"/>
</dbReference>
<dbReference type="HAMAP" id="MF_01848">
    <property type="entry name" value="23SrRNA_methyltr_F"/>
    <property type="match status" value="1"/>
</dbReference>
<dbReference type="NCBIfam" id="NF008725">
    <property type="entry name" value="PRK11727.1"/>
    <property type="match status" value="1"/>
</dbReference>
<gene>
    <name evidence="6" type="primary">rlmF</name>
    <name evidence="7" type="ORF">SAMN05216474_3063</name>
</gene>
<dbReference type="PIRSF" id="PIRSF029038">
    <property type="entry name" value="Mtase_YbiN_prd"/>
    <property type="match status" value="1"/>
</dbReference>
<dbReference type="Pfam" id="PF05971">
    <property type="entry name" value="Methyltransf_10"/>
    <property type="match status" value="1"/>
</dbReference>
<keyword evidence="4 6" id="KW-0808">Transferase</keyword>
<dbReference type="Proteomes" id="UP000236454">
    <property type="component" value="Unassembled WGS sequence"/>
</dbReference>
<dbReference type="InterPro" id="IPR016909">
    <property type="entry name" value="rRNA_lsu_MeTfrase_F"/>
</dbReference>
<evidence type="ECO:0000256" key="4">
    <source>
        <dbReference type="ARBA" id="ARBA00022679"/>
    </source>
</evidence>
<comment type="function">
    <text evidence="6">Specifically methylates the adenine in position 1618 of 23S rRNA.</text>
</comment>
<comment type="similarity">
    <text evidence="6">Belongs to the methyltransferase superfamily. METTL16/RlmF family.</text>
</comment>
<evidence type="ECO:0000256" key="6">
    <source>
        <dbReference type="HAMAP-Rule" id="MF_01848"/>
    </source>
</evidence>
<reference evidence="7 8" key="1">
    <citation type="submission" date="2016-10" db="EMBL/GenBank/DDBJ databases">
        <authorList>
            <person name="de Groot N.N."/>
        </authorList>
    </citation>
    <scope>NUCLEOTIDE SEQUENCE [LARGE SCALE GENOMIC DNA]</scope>
    <source>
        <strain evidence="7 8">CGMCC 1.7005</strain>
    </source>
</reference>
<dbReference type="EC" id="2.1.1.181" evidence="6"/>
<name>A0A1I7BTM0_9FLAO</name>
<comment type="subcellular location">
    <subcellularLocation>
        <location evidence="6">Cytoplasm</location>
    </subcellularLocation>
</comment>
<dbReference type="PANTHER" id="PTHR13393">
    <property type="entry name" value="SAM-DEPENDENT METHYLTRANSFERASE"/>
    <property type="match status" value="1"/>
</dbReference>
<dbReference type="GO" id="GO:0070475">
    <property type="term" value="P:rRNA base methylation"/>
    <property type="evidence" value="ECO:0007669"/>
    <property type="project" value="TreeGrafter"/>
</dbReference>
<dbReference type="RefSeq" id="WP_090253053.1">
    <property type="nucleotide sequence ID" value="NZ_FPAS01000007.1"/>
</dbReference>
<dbReference type="InterPro" id="IPR010286">
    <property type="entry name" value="METTL16/RlmF"/>
</dbReference>
<dbReference type="InterPro" id="IPR029063">
    <property type="entry name" value="SAM-dependent_MTases_sf"/>
</dbReference>
<keyword evidence="1 6" id="KW-0963">Cytoplasm</keyword>
<evidence type="ECO:0000256" key="5">
    <source>
        <dbReference type="ARBA" id="ARBA00022691"/>
    </source>
</evidence>
<sequence length="315" mass="35959">MAQEKKSRLHPNNKNNERYDLEALLIAVPELSEHLKQNKLGEKSIDFANPKAVKLLNQALLKHYYGIQYWDFPDRNLCPPIPGRADYLHYLADLLKESNYGKLPDGDKVVLLDVGVGANCIYPLLGVVEYNWNFIGSDISEHSLFSAQNIMDHNPAIAPKVNLMLQHNPKDIFYGIIDKNESVDFTMCNPPFHASAEDAKKGSERKVKNLSGKTSKDPLLNFAGISNELITEGGENKFLHKMIKESKKFGKNCFWFTTLVSKQSNLKGMYKALERFHATDIKTIEMGTGNKSTRIVAWTFLNKEEQQNWRVTRWK</sequence>
<accession>A0A1I7BTM0</accession>
<evidence type="ECO:0000256" key="1">
    <source>
        <dbReference type="ARBA" id="ARBA00022490"/>
    </source>
</evidence>
<comment type="catalytic activity">
    <reaction evidence="6">
        <text>adenosine(1618) in 23S rRNA + S-adenosyl-L-methionine = N(6)-methyladenosine(1618) in 23S rRNA + S-adenosyl-L-homocysteine + H(+)</text>
        <dbReference type="Rhea" id="RHEA:16497"/>
        <dbReference type="Rhea" id="RHEA-COMP:10229"/>
        <dbReference type="Rhea" id="RHEA-COMP:10231"/>
        <dbReference type="ChEBI" id="CHEBI:15378"/>
        <dbReference type="ChEBI" id="CHEBI:57856"/>
        <dbReference type="ChEBI" id="CHEBI:59789"/>
        <dbReference type="ChEBI" id="CHEBI:74411"/>
        <dbReference type="ChEBI" id="CHEBI:74449"/>
        <dbReference type="EC" id="2.1.1.181"/>
    </reaction>
</comment>
<keyword evidence="8" id="KW-1185">Reference proteome</keyword>
<dbReference type="PANTHER" id="PTHR13393:SF0">
    <property type="entry name" value="RNA N6-ADENOSINE-METHYLTRANSFERASE METTL16"/>
    <property type="match status" value="1"/>
</dbReference>
<dbReference type="SUPFAM" id="SSF53335">
    <property type="entry name" value="S-adenosyl-L-methionine-dependent methyltransferases"/>
    <property type="match status" value="1"/>
</dbReference>
<evidence type="ECO:0000256" key="2">
    <source>
        <dbReference type="ARBA" id="ARBA00022552"/>
    </source>
</evidence>
<dbReference type="OrthoDB" id="1115728at2"/>
<dbReference type="EMBL" id="FPAS01000007">
    <property type="protein sequence ID" value="SFT90535.1"/>
    <property type="molecule type" value="Genomic_DNA"/>
</dbReference>
<evidence type="ECO:0000313" key="8">
    <source>
        <dbReference type="Proteomes" id="UP000236454"/>
    </source>
</evidence>
<dbReference type="AlphaFoldDB" id="A0A1I7BTM0"/>
<dbReference type="Gene3D" id="3.40.50.150">
    <property type="entry name" value="Vaccinia Virus protein VP39"/>
    <property type="match status" value="1"/>
</dbReference>
<keyword evidence="5 6" id="KW-0949">S-adenosyl-L-methionine</keyword>
<dbReference type="GO" id="GO:0005737">
    <property type="term" value="C:cytoplasm"/>
    <property type="evidence" value="ECO:0007669"/>
    <property type="project" value="UniProtKB-SubCell"/>
</dbReference>
<evidence type="ECO:0000256" key="3">
    <source>
        <dbReference type="ARBA" id="ARBA00022603"/>
    </source>
</evidence>
<proteinExistence type="inferred from homology"/>